<protein>
    <recommendedName>
        <fullName evidence="3">Phosphohexomutase</fullName>
    </recommendedName>
    <alternativeName>
        <fullName evidence="4">Phosphomannose isomerase</fullName>
    </alternativeName>
</protein>
<feature type="binding site" evidence="5">
    <location>
        <position position="105"/>
    </location>
    <ligand>
        <name>Zn(2+)</name>
        <dbReference type="ChEBI" id="CHEBI:29105"/>
    </ligand>
</feature>
<evidence type="ECO:0000313" key="9">
    <source>
        <dbReference type="EMBL" id="TJY36357.1"/>
    </source>
</evidence>
<keyword evidence="2 5" id="KW-0862">Zinc</keyword>
<comment type="cofactor">
    <cofactor evidence="5">
        <name>Zn(2+)</name>
        <dbReference type="ChEBI" id="CHEBI:29105"/>
    </cofactor>
    <text evidence="5">Binds 1 zinc ion per subunit.</text>
</comment>
<dbReference type="InterPro" id="IPR046457">
    <property type="entry name" value="PMI_typeI_cat"/>
</dbReference>
<sequence>MKNHLYPLKFHPILKEKIWGGTKLKTILNKHNNSPNIGESWEISDVDDDTSIVSNGELKGATLKQLLSTYQEELIGKKNFDVFGEKFPLLIKFIDAKEDLSIQLHPNDELARKRHNSFGKTEMWYVMQADEDSNLIVGFNKKITPDVYLKHLENKTLTKILNFEHANEGDTYFIEVGRVHAIGAGVMLAEIQQTSDITYRVYDWDRKDDQGNERELHNDLAIDAIDFDMDDDFKVLYSTQENQSNKMICCPYFTTNFLHLTHTIQKKNSYDSFIIYICVEGEVSINVEGFYEIIKKGETILIPAALKQFKLDSNNAKLLEVYI</sequence>
<dbReference type="GO" id="GO:0004476">
    <property type="term" value="F:mannose-6-phosphate isomerase activity"/>
    <property type="evidence" value="ECO:0007669"/>
    <property type="project" value="InterPro"/>
</dbReference>
<dbReference type="GO" id="GO:0008270">
    <property type="term" value="F:zinc ion binding"/>
    <property type="evidence" value="ECO:0007669"/>
    <property type="project" value="InterPro"/>
</dbReference>
<dbReference type="Pfam" id="PF21621">
    <property type="entry name" value="MPI_cupin_dom"/>
    <property type="match status" value="1"/>
</dbReference>
<dbReference type="InterPro" id="IPR011051">
    <property type="entry name" value="RmlC_Cupin_sf"/>
</dbReference>
<evidence type="ECO:0000256" key="6">
    <source>
        <dbReference type="PIRSR" id="PIRSR036894-2"/>
    </source>
</evidence>
<evidence type="ECO:0000313" key="10">
    <source>
        <dbReference type="Proteomes" id="UP000307657"/>
    </source>
</evidence>
<feature type="binding site" evidence="5">
    <location>
        <position position="122"/>
    </location>
    <ligand>
        <name>Zn(2+)</name>
        <dbReference type="ChEBI" id="CHEBI:29105"/>
    </ligand>
</feature>
<organism evidence="9 10">
    <name type="scientific">Pontimicrobium aquaticum</name>
    <dbReference type="NCBI Taxonomy" id="2565367"/>
    <lineage>
        <taxon>Bacteria</taxon>
        <taxon>Pseudomonadati</taxon>
        <taxon>Bacteroidota</taxon>
        <taxon>Flavobacteriia</taxon>
        <taxon>Flavobacteriales</taxon>
        <taxon>Flavobacteriaceae</taxon>
        <taxon>Pontimicrobium</taxon>
    </lineage>
</organism>
<dbReference type="RefSeq" id="WP_136842407.1">
    <property type="nucleotide sequence ID" value="NZ_SUPL01000003.1"/>
</dbReference>
<dbReference type="PANTHER" id="PTHR42742">
    <property type="entry name" value="TRANSCRIPTIONAL REPRESSOR MPRA"/>
    <property type="match status" value="1"/>
</dbReference>
<evidence type="ECO:0000256" key="5">
    <source>
        <dbReference type="PIRSR" id="PIRSR036894-1"/>
    </source>
</evidence>
<evidence type="ECO:0000256" key="3">
    <source>
        <dbReference type="ARBA" id="ARBA00029741"/>
    </source>
</evidence>
<dbReference type="SUPFAM" id="SSF51182">
    <property type="entry name" value="RmlC-like cupins"/>
    <property type="match status" value="1"/>
</dbReference>
<keyword evidence="9" id="KW-0413">Isomerase</keyword>
<dbReference type="PANTHER" id="PTHR42742:SF3">
    <property type="entry name" value="FRUCTOKINASE"/>
    <property type="match status" value="1"/>
</dbReference>
<evidence type="ECO:0000256" key="4">
    <source>
        <dbReference type="ARBA" id="ARBA00030762"/>
    </source>
</evidence>
<dbReference type="CDD" id="cd07010">
    <property type="entry name" value="cupin_PMI_type_I_N_bac"/>
    <property type="match status" value="1"/>
</dbReference>
<dbReference type="GO" id="GO:0005975">
    <property type="term" value="P:carbohydrate metabolic process"/>
    <property type="evidence" value="ECO:0007669"/>
    <property type="project" value="InterPro"/>
</dbReference>
<reference evidence="9 10" key="1">
    <citation type="submission" date="2019-04" db="EMBL/GenBank/DDBJ databases">
        <title>Lacinutrix sp. nov., isolated from marine water.</title>
        <authorList>
            <person name="Kim W."/>
        </authorList>
    </citation>
    <scope>NUCLEOTIDE SEQUENCE [LARGE SCALE GENOMIC DNA]</scope>
    <source>
        <strain evidence="9 10">CAU 1491</strain>
    </source>
</reference>
<evidence type="ECO:0000256" key="1">
    <source>
        <dbReference type="ARBA" id="ARBA00022723"/>
    </source>
</evidence>
<dbReference type="Proteomes" id="UP000307657">
    <property type="component" value="Unassembled WGS sequence"/>
</dbReference>
<dbReference type="EMBL" id="SUPL01000003">
    <property type="protein sequence ID" value="TJY36357.1"/>
    <property type="molecule type" value="Genomic_DNA"/>
</dbReference>
<dbReference type="Pfam" id="PF20511">
    <property type="entry name" value="PMI_typeI_cat"/>
    <property type="match status" value="1"/>
</dbReference>
<accession>A0A4U0EWL5</accession>
<dbReference type="InterPro" id="IPR051804">
    <property type="entry name" value="Carb_Metab_Reg_Kinase/Isom"/>
</dbReference>
<dbReference type="OrthoDB" id="9808275at2"/>
<dbReference type="PIRSF" id="PIRSF036894">
    <property type="entry name" value="PMI_Firm_short"/>
    <property type="match status" value="1"/>
</dbReference>
<feature type="binding site" evidence="5">
    <location>
        <position position="180"/>
    </location>
    <ligand>
        <name>Zn(2+)</name>
        <dbReference type="ChEBI" id="CHEBI:29105"/>
    </ligand>
</feature>
<feature type="domain" description="Phosphomannose isomerase type I catalytic" evidence="7">
    <location>
        <begin position="9"/>
        <end position="116"/>
    </location>
</feature>
<dbReference type="Gene3D" id="2.60.120.10">
    <property type="entry name" value="Jelly Rolls"/>
    <property type="match status" value="2"/>
</dbReference>
<gene>
    <name evidence="9" type="ORF">E5167_06735</name>
</gene>
<dbReference type="AlphaFoldDB" id="A0A4U0EWL5"/>
<dbReference type="InterPro" id="IPR014710">
    <property type="entry name" value="RmlC-like_jellyroll"/>
</dbReference>
<feature type="active site" evidence="6">
    <location>
        <position position="200"/>
    </location>
</feature>
<evidence type="ECO:0000256" key="2">
    <source>
        <dbReference type="ARBA" id="ARBA00022833"/>
    </source>
</evidence>
<name>A0A4U0EWL5_9FLAO</name>
<comment type="caution">
    <text evidence="9">The sequence shown here is derived from an EMBL/GenBank/DDBJ whole genome shotgun (WGS) entry which is preliminary data.</text>
</comment>
<keyword evidence="1 5" id="KW-0479">Metal-binding</keyword>
<evidence type="ECO:0000259" key="7">
    <source>
        <dbReference type="Pfam" id="PF20511"/>
    </source>
</evidence>
<evidence type="ECO:0000259" key="8">
    <source>
        <dbReference type="Pfam" id="PF21621"/>
    </source>
</evidence>
<feature type="domain" description="Mannose-6-phosphate isomerase cupin" evidence="8">
    <location>
        <begin position="248"/>
        <end position="322"/>
    </location>
</feature>
<proteinExistence type="predicted"/>
<dbReference type="InterPro" id="IPR049071">
    <property type="entry name" value="MPI_cupin_dom"/>
</dbReference>
<dbReference type="InterPro" id="IPR014628">
    <property type="entry name" value="Man6P_isomerase_Firm_short"/>
</dbReference>
<keyword evidence="10" id="KW-1185">Reference proteome</keyword>